<dbReference type="AlphaFoldDB" id="A0A0C2MM23"/>
<protein>
    <submittedName>
        <fullName evidence="1">Uncharacterized protein</fullName>
    </submittedName>
</protein>
<comment type="caution">
    <text evidence="1">The sequence shown here is derived from an EMBL/GenBank/DDBJ whole genome shotgun (WGS) entry which is preliminary data.</text>
</comment>
<reference evidence="1 2" key="1">
    <citation type="journal article" date="2014" name="Genome Biol. Evol.">
        <title>The genome of the myxosporean Thelohanellus kitauei shows adaptations to nutrient acquisition within its fish host.</title>
        <authorList>
            <person name="Yang Y."/>
            <person name="Xiong J."/>
            <person name="Zhou Z."/>
            <person name="Huo F."/>
            <person name="Miao W."/>
            <person name="Ran C."/>
            <person name="Liu Y."/>
            <person name="Zhang J."/>
            <person name="Feng J."/>
            <person name="Wang M."/>
            <person name="Wang M."/>
            <person name="Wang L."/>
            <person name="Yao B."/>
        </authorList>
    </citation>
    <scope>NUCLEOTIDE SEQUENCE [LARGE SCALE GENOMIC DNA]</scope>
    <source>
        <strain evidence="1">Wuqing</strain>
    </source>
</reference>
<evidence type="ECO:0000313" key="2">
    <source>
        <dbReference type="Proteomes" id="UP000031668"/>
    </source>
</evidence>
<sequence>MLTNALPRAIGRDVQQFLHLGTILLECFPGYWTHEINFCCASYLRHFHDVMSTTLNHINPSIVKRPHCLQTTSVEMTKNYEIINVLRLSKYLITMRIVVAIVILLTDHRCALILEVNR</sequence>
<evidence type="ECO:0000313" key="1">
    <source>
        <dbReference type="EMBL" id="KII65410.1"/>
    </source>
</evidence>
<gene>
    <name evidence="1" type="ORF">RF11_05238</name>
</gene>
<accession>A0A0C2MM23</accession>
<organism evidence="1 2">
    <name type="scientific">Thelohanellus kitauei</name>
    <name type="common">Myxosporean</name>
    <dbReference type="NCBI Taxonomy" id="669202"/>
    <lineage>
        <taxon>Eukaryota</taxon>
        <taxon>Metazoa</taxon>
        <taxon>Cnidaria</taxon>
        <taxon>Myxozoa</taxon>
        <taxon>Myxosporea</taxon>
        <taxon>Bivalvulida</taxon>
        <taxon>Platysporina</taxon>
        <taxon>Myxobolidae</taxon>
        <taxon>Thelohanellus</taxon>
    </lineage>
</organism>
<dbReference type="EMBL" id="JWZT01003856">
    <property type="protein sequence ID" value="KII65410.1"/>
    <property type="molecule type" value="Genomic_DNA"/>
</dbReference>
<proteinExistence type="predicted"/>
<dbReference type="Proteomes" id="UP000031668">
    <property type="component" value="Unassembled WGS sequence"/>
</dbReference>
<keyword evidence="2" id="KW-1185">Reference proteome</keyword>
<name>A0A0C2MM23_THEKT</name>